<keyword evidence="1" id="KW-0812">Transmembrane</keyword>
<protein>
    <submittedName>
        <fullName evidence="2">Uncharacterized protein</fullName>
    </submittedName>
</protein>
<keyword evidence="3" id="KW-1185">Reference proteome</keyword>
<dbReference type="Proteomes" id="UP000290365">
    <property type="component" value="Chromosome"/>
</dbReference>
<organism evidence="2 3">
    <name type="scientific">Ktedonosporobacter rubrisoli</name>
    <dbReference type="NCBI Taxonomy" id="2509675"/>
    <lineage>
        <taxon>Bacteria</taxon>
        <taxon>Bacillati</taxon>
        <taxon>Chloroflexota</taxon>
        <taxon>Ktedonobacteria</taxon>
        <taxon>Ktedonobacterales</taxon>
        <taxon>Ktedonosporobacteraceae</taxon>
        <taxon>Ktedonosporobacter</taxon>
    </lineage>
</organism>
<feature type="transmembrane region" description="Helical" evidence="1">
    <location>
        <begin position="139"/>
        <end position="159"/>
    </location>
</feature>
<reference evidence="2 3" key="1">
    <citation type="submission" date="2019-01" db="EMBL/GenBank/DDBJ databases">
        <title>Ktedonosporobacter rubrisoli SCAWS-G2.</title>
        <authorList>
            <person name="Huang Y."/>
            <person name="Yan B."/>
        </authorList>
    </citation>
    <scope>NUCLEOTIDE SEQUENCE [LARGE SCALE GENOMIC DNA]</scope>
    <source>
        <strain evidence="2 3">SCAWS-G2</strain>
    </source>
</reference>
<accession>A0A4P6K1H7</accession>
<dbReference type="AlphaFoldDB" id="A0A4P6K1H7"/>
<dbReference type="RefSeq" id="WP_129892916.1">
    <property type="nucleotide sequence ID" value="NZ_CP035758.1"/>
</dbReference>
<dbReference type="KEGG" id="kbs:EPA93_40130"/>
<feature type="transmembrane region" description="Helical" evidence="1">
    <location>
        <begin position="248"/>
        <end position="268"/>
    </location>
</feature>
<feature type="transmembrane region" description="Helical" evidence="1">
    <location>
        <begin position="210"/>
        <end position="228"/>
    </location>
</feature>
<evidence type="ECO:0000313" key="3">
    <source>
        <dbReference type="Proteomes" id="UP000290365"/>
    </source>
</evidence>
<proteinExistence type="predicted"/>
<gene>
    <name evidence="2" type="ORF">EPA93_40130</name>
</gene>
<keyword evidence="1" id="KW-1133">Transmembrane helix</keyword>
<keyword evidence="1" id="KW-0472">Membrane</keyword>
<dbReference type="OrthoDB" id="258743at2"/>
<feature type="transmembrane region" description="Helical" evidence="1">
    <location>
        <begin position="14"/>
        <end position="32"/>
    </location>
</feature>
<evidence type="ECO:0000313" key="2">
    <source>
        <dbReference type="EMBL" id="QBD81855.1"/>
    </source>
</evidence>
<sequence length="273" mass="31231">MASDTRLMEQIAPYQPWLILAAVFVLFVMLRVTRKALRQRVDEIGYHLLGEKGLRIWFWLNAPGVILHELSHAFIVLLFSPFGFRITSITLFRIRPVLQGPNGRVMRSGGRQSLQLGEVQYVRPQGRVMSYIGDGISGIAPLFGGTVAFILLYWVATGYNLWDIPIDAQQHLQLLRPGWPWWTLVFAPYLILTVTSELWPSRQDWYGARWFVSVLIVLIFALGILLWYLKYGTQMLNLGTLIASHVNFALLVLIALDVVFLLIAEILVRALRR</sequence>
<evidence type="ECO:0000256" key="1">
    <source>
        <dbReference type="SAM" id="Phobius"/>
    </source>
</evidence>
<name>A0A4P6K1H7_KTERU</name>
<feature type="transmembrane region" description="Helical" evidence="1">
    <location>
        <begin position="179"/>
        <end position="198"/>
    </location>
</feature>
<dbReference type="EMBL" id="CP035758">
    <property type="protein sequence ID" value="QBD81855.1"/>
    <property type="molecule type" value="Genomic_DNA"/>
</dbReference>